<dbReference type="EMBL" id="JPMV01000013">
    <property type="protein sequence ID" value="KGI82146.1"/>
    <property type="molecule type" value="Genomic_DNA"/>
</dbReference>
<accession>A0ABR4X5Z6</accession>
<evidence type="ECO:0000256" key="1">
    <source>
        <dbReference type="SAM" id="MobiDB-lite"/>
    </source>
</evidence>
<protein>
    <submittedName>
        <fullName evidence="3">Amidohydrolase</fullName>
    </submittedName>
</protein>
<evidence type="ECO:0000313" key="3">
    <source>
        <dbReference type="EMBL" id="KGI82146.1"/>
    </source>
</evidence>
<organism evidence="3 4">
    <name type="scientific">Actinopolyspora erythraea</name>
    <dbReference type="NCBI Taxonomy" id="414996"/>
    <lineage>
        <taxon>Bacteria</taxon>
        <taxon>Bacillati</taxon>
        <taxon>Actinomycetota</taxon>
        <taxon>Actinomycetes</taxon>
        <taxon>Actinopolysporales</taxon>
        <taxon>Actinopolysporaceae</taxon>
        <taxon>Actinopolyspora</taxon>
    </lineage>
</organism>
<feature type="compositionally biased region" description="Basic and acidic residues" evidence="1">
    <location>
        <begin position="160"/>
        <end position="177"/>
    </location>
</feature>
<dbReference type="InterPro" id="IPR011059">
    <property type="entry name" value="Metal-dep_hydrolase_composite"/>
</dbReference>
<gene>
    <name evidence="3" type="ORF">IL38_07550</name>
</gene>
<sequence>MPGAETAFLGGTVATMVSGRPFTDAVAVGDGRILALGRAEVAESLSEETEVVELRGRMLLPGLQDAHVHPLYGGLQLVRCDLTDSGSSAECLRRVAEYASKHPGAEWVLGGGWEMALFPGGCPDRESLDCVTGERPALLINEDQHGGWANSVALRLAGIDRDTPDPPGGRIERDRDGFPQGTLHETAVELVSRHVPRARREEHLQALLAGQRRLHEHGVTAWHDAILGPYLGYPDPLEFYRELDRAGRLTGRVTGSLWWDRERGTEQIPELLERAAAARGRRLGTPSVKMMLDGVCENFTAAMLRPYLHGHGSGTSYLDQPELDEAVRRLDAVGFAVHFHAVGDRAVRQALDAVAAARGANGDSGNRHQIAHLQVVHPDDLTRFAELGVVANIQAEWAHNDAAMTELTAPHLGPERYARQYPFGSLLATGALLATGSDWPVSTIDPMRAIHVAVNRTGLADDGPPLLPGEAITLSEALNASTIGSARAHRLEGHTGSLEPGKRADLAVLDANPFELPPREIGNVGVDLTMVDGGFVHRGGE</sequence>
<dbReference type="InterPro" id="IPR032466">
    <property type="entry name" value="Metal_Hydrolase"/>
</dbReference>
<comment type="caution">
    <text evidence="3">The sequence shown here is derived from an EMBL/GenBank/DDBJ whole genome shotgun (WGS) entry which is preliminary data.</text>
</comment>
<dbReference type="PANTHER" id="PTHR22642">
    <property type="entry name" value="IMIDAZOLONEPROPIONASE"/>
    <property type="match status" value="1"/>
</dbReference>
<evidence type="ECO:0000259" key="2">
    <source>
        <dbReference type="Pfam" id="PF07969"/>
    </source>
</evidence>
<evidence type="ECO:0000313" key="4">
    <source>
        <dbReference type="Proteomes" id="UP000029737"/>
    </source>
</evidence>
<name>A0ABR4X5Z6_9ACTN</name>
<keyword evidence="4" id="KW-1185">Reference proteome</keyword>
<dbReference type="InterPro" id="IPR033932">
    <property type="entry name" value="YtcJ-like"/>
</dbReference>
<proteinExistence type="predicted"/>
<dbReference type="PANTHER" id="PTHR22642:SF2">
    <property type="entry name" value="PROTEIN LONG AFTER FAR-RED 3"/>
    <property type="match status" value="1"/>
</dbReference>
<feature type="region of interest" description="Disordered" evidence="1">
    <location>
        <begin position="160"/>
        <end position="179"/>
    </location>
</feature>
<dbReference type="Proteomes" id="UP000029737">
    <property type="component" value="Unassembled WGS sequence"/>
</dbReference>
<dbReference type="SUPFAM" id="SSF51338">
    <property type="entry name" value="Composite domain of metallo-dependent hydrolases"/>
    <property type="match status" value="1"/>
</dbReference>
<dbReference type="Pfam" id="PF07969">
    <property type="entry name" value="Amidohydro_3"/>
    <property type="match status" value="1"/>
</dbReference>
<dbReference type="Gene3D" id="2.30.40.10">
    <property type="entry name" value="Urease, subunit C, domain 1"/>
    <property type="match status" value="1"/>
</dbReference>
<dbReference type="CDD" id="cd01300">
    <property type="entry name" value="YtcJ_like"/>
    <property type="match status" value="1"/>
</dbReference>
<reference evidence="3 4" key="1">
    <citation type="journal article" date="2014" name="PLoS ONE">
        <title>Identification and Characterization of a New Erythromycin Biosynthetic Gene Cluster in Actinopolyspora erythraea YIM90600, a Novel Erythronolide-Producing Halophilic Actinomycete Isolated from Salt Field.</title>
        <authorList>
            <person name="Chen D."/>
            <person name="Feng J."/>
            <person name="Huang L."/>
            <person name="Zhang Q."/>
            <person name="Wu J."/>
            <person name="Zhu X."/>
            <person name="Duan Y."/>
            <person name="Xu Z."/>
        </authorList>
    </citation>
    <scope>NUCLEOTIDE SEQUENCE [LARGE SCALE GENOMIC DNA]</scope>
    <source>
        <strain evidence="3 4">YIM90600</strain>
    </source>
</reference>
<dbReference type="SUPFAM" id="SSF51556">
    <property type="entry name" value="Metallo-dependent hydrolases"/>
    <property type="match status" value="1"/>
</dbReference>
<dbReference type="Gene3D" id="3.20.20.140">
    <property type="entry name" value="Metal-dependent hydrolases"/>
    <property type="match status" value="1"/>
</dbReference>
<dbReference type="RefSeq" id="WP_043571731.1">
    <property type="nucleotide sequence ID" value="NZ_KN214175.1"/>
</dbReference>
<dbReference type="Gene3D" id="3.10.310.70">
    <property type="match status" value="1"/>
</dbReference>
<feature type="domain" description="Amidohydrolase 3" evidence="2">
    <location>
        <begin position="50"/>
        <end position="537"/>
    </location>
</feature>
<dbReference type="InterPro" id="IPR013108">
    <property type="entry name" value="Amidohydro_3"/>
</dbReference>